<dbReference type="EMBL" id="FWEV01000044">
    <property type="protein sequence ID" value="SLM28491.1"/>
    <property type="molecule type" value="Genomic_DNA"/>
</dbReference>
<evidence type="ECO:0008006" key="3">
    <source>
        <dbReference type="Google" id="ProtNLM"/>
    </source>
</evidence>
<protein>
    <recommendedName>
        <fullName evidence="3">Addiction module toxin RelE</fullName>
    </recommendedName>
</protein>
<dbReference type="Gene3D" id="3.30.2310.20">
    <property type="entry name" value="RelE-like"/>
    <property type="match status" value="1"/>
</dbReference>
<dbReference type="OrthoDB" id="330810at2"/>
<organism evidence="1 2">
    <name type="scientific">Desulfamplus magnetovallimortis</name>
    <dbReference type="NCBI Taxonomy" id="1246637"/>
    <lineage>
        <taxon>Bacteria</taxon>
        <taxon>Pseudomonadati</taxon>
        <taxon>Thermodesulfobacteriota</taxon>
        <taxon>Desulfobacteria</taxon>
        <taxon>Desulfobacterales</taxon>
        <taxon>Desulfobacteraceae</taxon>
        <taxon>Desulfamplus</taxon>
    </lineage>
</organism>
<sequence>MTWEILFSEEYESWFKKLPQRHKVAIATDLEVLRDIGPMLGRPHVDQIKGSKFKNLKELRTKVPGHVYRSLFAFDPERKAIMLSGGDKKGKNQDQFYKQLIAQAEVVFENHIKSLQNK</sequence>
<dbReference type="InterPro" id="IPR035093">
    <property type="entry name" value="RelE/ParE_toxin_dom_sf"/>
</dbReference>
<proteinExistence type="predicted"/>
<keyword evidence="2" id="KW-1185">Reference proteome</keyword>
<evidence type="ECO:0000313" key="2">
    <source>
        <dbReference type="Proteomes" id="UP000191931"/>
    </source>
</evidence>
<name>A0A1W1H7N4_9BACT</name>
<dbReference type="RefSeq" id="WP_080804847.1">
    <property type="nucleotide sequence ID" value="NZ_LT828549.1"/>
</dbReference>
<dbReference type="InterPro" id="IPR009241">
    <property type="entry name" value="HigB-like"/>
</dbReference>
<dbReference type="SUPFAM" id="SSF143011">
    <property type="entry name" value="RelE-like"/>
    <property type="match status" value="1"/>
</dbReference>
<dbReference type="AlphaFoldDB" id="A0A1W1H7N4"/>
<gene>
    <name evidence="1" type="ORF">MTBBW1_1380038</name>
</gene>
<evidence type="ECO:0000313" key="1">
    <source>
        <dbReference type="EMBL" id="SLM28491.1"/>
    </source>
</evidence>
<dbReference type="Pfam" id="PF05973">
    <property type="entry name" value="Gp49"/>
    <property type="match status" value="1"/>
</dbReference>
<accession>A0A1W1H7N4</accession>
<reference evidence="1 2" key="1">
    <citation type="submission" date="2017-03" db="EMBL/GenBank/DDBJ databases">
        <authorList>
            <person name="Afonso C.L."/>
            <person name="Miller P.J."/>
            <person name="Scott M.A."/>
            <person name="Spackman E."/>
            <person name="Goraichik I."/>
            <person name="Dimitrov K.M."/>
            <person name="Suarez D.L."/>
            <person name="Swayne D.E."/>
        </authorList>
    </citation>
    <scope>NUCLEOTIDE SEQUENCE [LARGE SCALE GENOMIC DNA]</scope>
    <source>
        <strain evidence="1">PRJEB14757</strain>
    </source>
</reference>
<dbReference type="Proteomes" id="UP000191931">
    <property type="component" value="Unassembled WGS sequence"/>
</dbReference>
<dbReference type="STRING" id="1246637.MTBBW1_1380038"/>